<dbReference type="Proteomes" id="UP000182350">
    <property type="component" value="Unassembled WGS sequence"/>
</dbReference>
<dbReference type="PRINTS" id="PR01021">
    <property type="entry name" value="OMPADOMAIN"/>
</dbReference>
<dbReference type="InterPro" id="IPR036737">
    <property type="entry name" value="OmpA-like_sf"/>
</dbReference>
<reference evidence="5 6" key="1">
    <citation type="submission" date="2016-11" db="EMBL/GenBank/DDBJ databases">
        <authorList>
            <person name="Jaros S."/>
            <person name="Januszkiewicz K."/>
            <person name="Wedrychowicz H."/>
        </authorList>
    </citation>
    <scope>NUCLEOTIDE SEQUENCE [LARGE SCALE GENOMIC DNA]</scope>
    <source>
        <strain evidence="5 6">DSM 21637</strain>
    </source>
</reference>
<evidence type="ECO:0000256" key="1">
    <source>
        <dbReference type="ARBA" id="ARBA00004442"/>
    </source>
</evidence>
<evidence type="ECO:0000313" key="6">
    <source>
        <dbReference type="Proteomes" id="UP000182350"/>
    </source>
</evidence>
<feature type="domain" description="OmpA-like" evidence="4">
    <location>
        <begin position="160"/>
        <end position="277"/>
    </location>
</feature>
<dbReference type="Pfam" id="PF18393">
    <property type="entry name" value="MotY_N"/>
    <property type="match status" value="1"/>
</dbReference>
<evidence type="ECO:0000313" key="5">
    <source>
        <dbReference type="EMBL" id="SFX11140.1"/>
    </source>
</evidence>
<dbReference type="InterPro" id="IPR006665">
    <property type="entry name" value="OmpA-like"/>
</dbReference>
<keyword evidence="2 3" id="KW-0472">Membrane</keyword>
<evidence type="ECO:0000256" key="2">
    <source>
        <dbReference type="ARBA" id="ARBA00023136"/>
    </source>
</evidence>
<name>A0A1K1UEV8_9GAMM</name>
<evidence type="ECO:0000259" key="4">
    <source>
        <dbReference type="PROSITE" id="PS51123"/>
    </source>
</evidence>
<organism evidence="5 6">
    <name type="scientific">Marinospirillum alkaliphilum DSM 21637</name>
    <dbReference type="NCBI Taxonomy" id="1122209"/>
    <lineage>
        <taxon>Bacteria</taxon>
        <taxon>Pseudomonadati</taxon>
        <taxon>Pseudomonadota</taxon>
        <taxon>Gammaproteobacteria</taxon>
        <taxon>Oceanospirillales</taxon>
        <taxon>Oceanospirillaceae</taxon>
        <taxon>Marinospirillum</taxon>
    </lineage>
</organism>
<dbReference type="PANTHER" id="PTHR30329:SF17">
    <property type="entry name" value="LIPOPROTEIN YFIB-RELATED"/>
    <property type="match status" value="1"/>
</dbReference>
<dbReference type="Gene3D" id="3.30.1330.60">
    <property type="entry name" value="OmpA-like domain"/>
    <property type="match status" value="1"/>
</dbReference>
<dbReference type="GO" id="GO:0009279">
    <property type="term" value="C:cell outer membrane"/>
    <property type="evidence" value="ECO:0007669"/>
    <property type="project" value="UniProtKB-SubCell"/>
</dbReference>
<dbReference type="PANTHER" id="PTHR30329">
    <property type="entry name" value="STATOR ELEMENT OF FLAGELLAR MOTOR COMPLEX"/>
    <property type="match status" value="1"/>
</dbReference>
<comment type="subcellular location">
    <subcellularLocation>
        <location evidence="1">Cell outer membrane</location>
    </subcellularLocation>
</comment>
<accession>A0A1K1UEV8</accession>
<dbReference type="Pfam" id="PF00691">
    <property type="entry name" value="OmpA"/>
    <property type="match status" value="1"/>
</dbReference>
<dbReference type="Gene3D" id="2.60.40.2540">
    <property type="match status" value="1"/>
</dbReference>
<evidence type="ECO:0000256" key="3">
    <source>
        <dbReference type="PROSITE-ProRule" id="PRU00473"/>
    </source>
</evidence>
<gene>
    <name evidence="5" type="ORF">SAMN02745752_00579</name>
</gene>
<dbReference type="CDD" id="cd07185">
    <property type="entry name" value="OmpA_C-like"/>
    <property type="match status" value="1"/>
</dbReference>
<dbReference type="InterPro" id="IPR050330">
    <property type="entry name" value="Bact_OuterMem_StrucFunc"/>
</dbReference>
<dbReference type="EMBL" id="FPJW01000001">
    <property type="protein sequence ID" value="SFX11140.1"/>
    <property type="molecule type" value="Genomic_DNA"/>
</dbReference>
<dbReference type="SUPFAM" id="SSF103088">
    <property type="entry name" value="OmpA-like"/>
    <property type="match status" value="1"/>
</dbReference>
<sequence length="283" mass="32489">MLVVAPAVHASSWQAGYEEGRWQASAPSQLNCELSHTIPHFGEARFIHRAGESVRMELQPFRHAFRPGQVQMVAMAPQWMPGATPHHLGSYRIETTDRPLRIDTPQTELILESLRQGLMPSMLQEDQDPRIERRRASITPIHFHTAFRDFQLCQAQLLPVNFDQIRDIKITFRLGGTGLTQQDKDQLDLLVRYIYADPEVVVVMVDGHSDSLGTRRDNRQISFERAKSVTDYLIARGMPEDMIVSNYHGQRFPIADNRTAEGRALNRRVDIKLERELEIKPLF</sequence>
<dbReference type="AlphaFoldDB" id="A0A1K1UEV8"/>
<dbReference type="PRINTS" id="PR01023">
    <property type="entry name" value="NAFLGMOTY"/>
</dbReference>
<dbReference type="PROSITE" id="PS51123">
    <property type="entry name" value="OMPA_2"/>
    <property type="match status" value="1"/>
</dbReference>
<dbReference type="InterPro" id="IPR041544">
    <property type="entry name" value="MotY_N"/>
</dbReference>
<protein>
    <submittedName>
        <fullName evidence="5">OmpA family protein</fullName>
    </submittedName>
</protein>
<dbReference type="InterPro" id="IPR006664">
    <property type="entry name" value="OMP_bac"/>
</dbReference>
<dbReference type="STRING" id="1122209.SAMN02745752_00579"/>
<proteinExistence type="predicted"/>
<keyword evidence="6" id="KW-1185">Reference proteome</keyword>